<dbReference type="PANTHER" id="PTHR16040">
    <property type="entry name" value="AUSTRALIN, ISOFORM A-RELATED"/>
    <property type="match status" value="1"/>
</dbReference>
<reference evidence="11 12" key="1">
    <citation type="submission" date="2019-09" db="EMBL/GenBank/DDBJ databases">
        <title>Bird 10,000 Genomes (B10K) Project - Family phase.</title>
        <authorList>
            <person name="Zhang G."/>
        </authorList>
    </citation>
    <scope>NUCLEOTIDE SEQUENCE [LARGE SCALE GENOMIC DNA]</scope>
    <source>
        <strain evidence="11">B10K-MSB-37135</strain>
        <tissue evidence="11">Heart</tissue>
    </source>
</reference>
<keyword evidence="7" id="KW-0539">Nucleus</keyword>
<comment type="similarity">
    <text evidence="3">Belongs to the borealin family.</text>
</comment>
<evidence type="ECO:0000313" key="12">
    <source>
        <dbReference type="Proteomes" id="UP000534426"/>
    </source>
</evidence>
<sequence length="89" mass="9963">ARLQPGVPRTVPTSGRVQGMLLRSKSIPQDKTMPFVNIPLADGKTLCTAAGDLHNIDVQLLNQDTVQHIHNLVVSLKLLTYRRIHKRPY</sequence>
<dbReference type="Proteomes" id="UP000534426">
    <property type="component" value="Unassembled WGS sequence"/>
</dbReference>
<keyword evidence="9" id="KW-0137">Centromere</keyword>
<keyword evidence="8" id="KW-0131">Cell cycle</keyword>
<keyword evidence="4" id="KW-0158">Chromosome</keyword>
<evidence type="ECO:0000256" key="6">
    <source>
        <dbReference type="ARBA" id="ARBA00022776"/>
    </source>
</evidence>
<dbReference type="GO" id="GO:0051233">
    <property type="term" value="C:spindle midzone"/>
    <property type="evidence" value="ECO:0007669"/>
    <property type="project" value="TreeGrafter"/>
</dbReference>
<dbReference type="InterPro" id="IPR018867">
    <property type="entry name" value="Cell_div_borealin"/>
</dbReference>
<dbReference type="GO" id="GO:0051301">
    <property type="term" value="P:cell division"/>
    <property type="evidence" value="ECO:0007669"/>
    <property type="project" value="UniProtKB-KW"/>
</dbReference>
<dbReference type="GO" id="GO:0032133">
    <property type="term" value="C:chromosome passenger complex"/>
    <property type="evidence" value="ECO:0007669"/>
    <property type="project" value="TreeGrafter"/>
</dbReference>
<evidence type="ECO:0000256" key="4">
    <source>
        <dbReference type="ARBA" id="ARBA00022454"/>
    </source>
</evidence>
<dbReference type="GO" id="GO:0005634">
    <property type="term" value="C:nucleus"/>
    <property type="evidence" value="ECO:0007669"/>
    <property type="project" value="UniProtKB-SubCell"/>
</dbReference>
<dbReference type="GO" id="GO:0000775">
    <property type="term" value="C:chromosome, centromeric region"/>
    <property type="evidence" value="ECO:0007669"/>
    <property type="project" value="UniProtKB-SubCell"/>
</dbReference>
<keyword evidence="12" id="KW-1185">Reference proteome</keyword>
<keyword evidence="6" id="KW-0498">Mitosis</keyword>
<dbReference type="Gene3D" id="6.10.140.560">
    <property type="match status" value="1"/>
</dbReference>
<dbReference type="GO" id="GO:0000070">
    <property type="term" value="P:mitotic sister chromatid segregation"/>
    <property type="evidence" value="ECO:0007669"/>
    <property type="project" value="TreeGrafter"/>
</dbReference>
<feature type="domain" description="Borealin C-terminal" evidence="10">
    <location>
        <begin position="30"/>
        <end position="77"/>
    </location>
</feature>
<comment type="caution">
    <text evidence="11">The sequence shown here is derived from an EMBL/GenBank/DDBJ whole genome shotgun (WGS) entry which is preliminary data.</text>
</comment>
<organism evidence="11 12">
    <name type="scientific">Crypturellus undulatus</name>
    <dbReference type="NCBI Taxonomy" id="48396"/>
    <lineage>
        <taxon>Eukaryota</taxon>
        <taxon>Metazoa</taxon>
        <taxon>Chordata</taxon>
        <taxon>Craniata</taxon>
        <taxon>Vertebrata</taxon>
        <taxon>Euteleostomi</taxon>
        <taxon>Archelosauria</taxon>
        <taxon>Archosauria</taxon>
        <taxon>Dinosauria</taxon>
        <taxon>Saurischia</taxon>
        <taxon>Theropoda</taxon>
        <taxon>Coelurosauria</taxon>
        <taxon>Aves</taxon>
        <taxon>Palaeognathae</taxon>
        <taxon>Tinamiformes</taxon>
        <taxon>Tinamidae</taxon>
        <taxon>Crypturellus</taxon>
    </lineage>
</organism>
<protein>
    <submittedName>
        <fullName evidence="11">BORE2 protein</fullName>
    </submittedName>
</protein>
<feature type="non-terminal residue" evidence="11">
    <location>
        <position position="1"/>
    </location>
</feature>
<name>A0A7K4M4M9_9AVES</name>
<accession>A0A7K4M4M9</accession>
<evidence type="ECO:0000259" key="10">
    <source>
        <dbReference type="Pfam" id="PF10512"/>
    </source>
</evidence>
<comment type="subcellular location">
    <subcellularLocation>
        <location evidence="2">Chromosome</location>
        <location evidence="2">Centromere</location>
    </subcellularLocation>
    <subcellularLocation>
        <location evidence="1">Nucleus</location>
    </subcellularLocation>
</comment>
<dbReference type="AlphaFoldDB" id="A0A7K4M4M9"/>
<feature type="non-terminal residue" evidence="11">
    <location>
        <position position="89"/>
    </location>
</feature>
<dbReference type="Pfam" id="PF10512">
    <property type="entry name" value="Borealin"/>
    <property type="match status" value="1"/>
</dbReference>
<evidence type="ECO:0000256" key="8">
    <source>
        <dbReference type="ARBA" id="ARBA00023306"/>
    </source>
</evidence>
<evidence type="ECO:0000256" key="7">
    <source>
        <dbReference type="ARBA" id="ARBA00023242"/>
    </source>
</evidence>
<evidence type="ECO:0000256" key="2">
    <source>
        <dbReference type="ARBA" id="ARBA00004584"/>
    </source>
</evidence>
<evidence type="ECO:0000256" key="1">
    <source>
        <dbReference type="ARBA" id="ARBA00004123"/>
    </source>
</evidence>
<evidence type="ECO:0000256" key="9">
    <source>
        <dbReference type="ARBA" id="ARBA00023328"/>
    </source>
</evidence>
<evidence type="ECO:0000256" key="3">
    <source>
        <dbReference type="ARBA" id="ARBA00009914"/>
    </source>
</evidence>
<gene>
    <name evidence="11" type="primary">Cdca9_0</name>
    <name evidence="11" type="ORF">CRYUND_R03353</name>
</gene>
<dbReference type="EMBL" id="VWPW01031908">
    <property type="protein sequence ID" value="NWJ11169.1"/>
    <property type="molecule type" value="Genomic_DNA"/>
</dbReference>
<evidence type="ECO:0000313" key="11">
    <source>
        <dbReference type="EMBL" id="NWJ11169.1"/>
    </source>
</evidence>
<dbReference type="PANTHER" id="PTHR16040:SF5">
    <property type="entry name" value="BOREALIN-2-RELATED"/>
    <property type="match status" value="1"/>
</dbReference>
<dbReference type="InterPro" id="IPR046466">
    <property type="entry name" value="Borealin_C"/>
</dbReference>
<evidence type="ECO:0000256" key="5">
    <source>
        <dbReference type="ARBA" id="ARBA00022618"/>
    </source>
</evidence>
<keyword evidence="5" id="KW-0132">Cell division</keyword>
<proteinExistence type="inferred from homology"/>